<name>A0A2H0RJD9_9BACT</name>
<comment type="caution">
    <text evidence="1">The sequence shown here is derived from an EMBL/GenBank/DDBJ whole genome shotgun (WGS) entry which is preliminary data.</text>
</comment>
<protein>
    <submittedName>
        <fullName evidence="1">Uncharacterized protein</fullName>
    </submittedName>
</protein>
<evidence type="ECO:0000313" key="2">
    <source>
        <dbReference type="Proteomes" id="UP000230833"/>
    </source>
</evidence>
<accession>A0A2H0RJD9</accession>
<evidence type="ECO:0000313" key="1">
    <source>
        <dbReference type="EMBL" id="PIR46560.1"/>
    </source>
</evidence>
<sequence length="96" mass="10798">MKPYSVDLGKWTQFPKETQLLHIKAELSRATNAGLRGDRELEDGAYYRAIALLDATIVNRTSDEASRLRRYRDAVAALLGRGEYVAVSRVLMESIV</sequence>
<dbReference type="EMBL" id="PCYL01000038">
    <property type="protein sequence ID" value="PIR46560.1"/>
    <property type="molecule type" value="Genomic_DNA"/>
</dbReference>
<dbReference type="AlphaFoldDB" id="A0A2H0RJD9"/>
<reference evidence="1 2" key="1">
    <citation type="submission" date="2017-09" db="EMBL/GenBank/DDBJ databases">
        <title>Depth-based differentiation of microbial function through sediment-hosted aquifers and enrichment of novel symbionts in the deep terrestrial subsurface.</title>
        <authorList>
            <person name="Probst A.J."/>
            <person name="Ladd B."/>
            <person name="Jarett J.K."/>
            <person name="Geller-Mcgrath D.E."/>
            <person name="Sieber C.M."/>
            <person name="Emerson J.B."/>
            <person name="Anantharaman K."/>
            <person name="Thomas B.C."/>
            <person name="Malmstrom R."/>
            <person name="Stieglmeier M."/>
            <person name="Klingl A."/>
            <person name="Woyke T."/>
            <person name="Ryan C.M."/>
            <person name="Banfield J.F."/>
        </authorList>
    </citation>
    <scope>NUCLEOTIDE SEQUENCE [LARGE SCALE GENOMIC DNA]</scope>
    <source>
        <strain evidence="1">CG10_big_fil_rev_8_21_14_0_10_45_14</strain>
    </source>
</reference>
<organism evidence="1 2">
    <name type="scientific">Candidatus Vogelbacteria bacterium CG10_big_fil_rev_8_21_14_0_10_45_14</name>
    <dbReference type="NCBI Taxonomy" id="1975042"/>
    <lineage>
        <taxon>Bacteria</taxon>
        <taxon>Candidatus Vogeliibacteriota</taxon>
    </lineage>
</organism>
<dbReference type="Proteomes" id="UP000230833">
    <property type="component" value="Unassembled WGS sequence"/>
</dbReference>
<gene>
    <name evidence="1" type="ORF">COV07_03585</name>
</gene>
<proteinExistence type="predicted"/>